<dbReference type="EMBL" id="OV651813">
    <property type="protein sequence ID" value="CAH1099050.1"/>
    <property type="molecule type" value="Genomic_DNA"/>
</dbReference>
<organism evidence="2 3">
    <name type="scientific">Psylliodes chrysocephalus</name>
    <dbReference type="NCBI Taxonomy" id="3402493"/>
    <lineage>
        <taxon>Eukaryota</taxon>
        <taxon>Metazoa</taxon>
        <taxon>Ecdysozoa</taxon>
        <taxon>Arthropoda</taxon>
        <taxon>Hexapoda</taxon>
        <taxon>Insecta</taxon>
        <taxon>Pterygota</taxon>
        <taxon>Neoptera</taxon>
        <taxon>Endopterygota</taxon>
        <taxon>Coleoptera</taxon>
        <taxon>Polyphaga</taxon>
        <taxon>Cucujiformia</taxon>
        <taxon>Chrysomeloidea</taxon>
        <taxon>Chrysomelidae</taxon>
        <taxon>Galerucinae</taxon>
        <taxon>Alticini</taxon>
        <taxon>Psylliodes</taxon>
    </lineage>
</organism>
<protein>
    <submittedName>
        <fullName evidence="2">Uncharacterized protein</fullName>
    </submittedName>
</protein>
<reference evidence="2" key="1">
    <citation type="submission" date="2022-01" db="EMBL/GenBank/DDBJ databases">
        <authorList>
            <person name="King R."/>
        </authorList>
    </citation>
    <scope>NUCLEOTIDE SEQUENCE</scope>
</reference>
<feature type="region of interest" description="Disordered" evidence="1">
    <location>
        <begin position="29"/>
        <end position="48"/>
    </location>
</feature>
<dbReference type="OrthoDB" id="6784356at2759"/>
<proteinExistence type="predicted"/>
<evidence type="ECO:0000256" key="1">
    <source>
        <dbReference type="SAM" id="MobiDB-lite"/>
    </source>
</evidence>
<evidence type="ECO:0000313" key="3">
    <source>
        <dbReference type="Proteomes" id="UP001153636"/>
    </source>
</evidence>
<sequence>MTWAKKEDTKDEYALARQKCIKTEATSDIATSDVEEQHRRMRKATRKLYSSDEDNNSCSFIATPPRPKKNFIRYSNTKRGEYIKEMLRQQYLIKNMVTDLSIEIRYFKKPTLQENISSDDSLFKKLALPCESPAGLTKLNEHLENEENFKIAVNFVKVTEISQICEKDSYDFVKRAMSRLKTNN</sequence>
<gene>
    <name evidence="2" type="ORF">PSYICH_LOCUS1234</name>
</gene>
<dbReference type="Proteomes" id="UP001153636">
    <property type="component" value="Chromosome 1"/>
</dbReference>
<evidence type="ECO:0000313" key="2">
    <source>
        <dbReference type="EMBL" id="CAH1099050.1"/>
    </source>
</evidence>
<name>A0A9P0G6V4_9CUCU</name>
<accession>A0A9P0G6V4</accession>
<dbReference type="AlphaFoldDB" id="A0A9P0G6V4"/>
<keyword evidence="3" id="KW-1185">Reference proteome</keyword>